<evidence type="ECO:0000259" key="2">
    <source>
        <dbReference type="Pfam" id="PF06259"/>
    </source>
</evidence>
<organism evidence="3 4">
    <name type="scientific">Nocardioides dubius</name>
    <dbReference type="NCBI Taxonomy" id="317019"/>
    <lineage>
        <taxon>Bacteria</taxon>
        <taxon>Bacillati</taxon>
        <taxon>Actinomycetota</taxon>
        <taxon>Actinomycetes</taxon>
        <taxon>Propionibacteriales</taxon>
        <taxon>Nocardioidaceae</taxon>
        <taxon>Nocardioides</taxon>
    </lineage>
</organism>
<dbReference type="Pfam" id="PF06259">
    <property type="entry name" value="Abhydrolase_8"/>
    <property type="match status" value="1"/>
</dbReference>
<dbReference type="SUPFAM" id="SSF140453">
    <property type="entry name" value="EsxAB dimer-like"/>
    <property type="match status" value="1"/>
</dbReference>
<reference evidence="3 4" key="1">
    <citation type="journal article" date="2019" name="Int. J. Syst. Evol. Microbiol.">
        <title>The Global Catalogue of Microorganisms (GCM) 10K type strain sequencing project: providing services to taxonomists for standard genome sequencing and annotation.</title>
        <authorList>
            <consortium name="The Broad Institute Genomics Platform"/>
            <consortium name="The Broad Institute Genome Sequencing Center for Infectious Disease"/>
            <person name="Wu L."/>
            <person name="Ma J."/>
        </authorList>
    </citation>
    <scope>NUCLEOTIDE SEQUENCE [LARGE SCALE GENOMIC DNA]</scope>
    <source>
        <strain evidence="3 4">JCM 13008</strain>
    </source>
</reference>
<evidence type="ECO:0000256" key="1">
    <source>
        <dbReference type="SAM" id="MobiDB-lite"/>
    </source>
</evidence>
<feature type="domain" description="DUF1023" evidence="2">
    <location>
        <begin position="311"/>
        <end position="477"/>
    </location>
</feature>
<comment type="caution">
    <text evidence="3">The sequence shown here is derived from an EMBL/GenBank/DDBJ whole genome shotgun (WGS) entry which is preliminary data.</text>
</comment>
<dbReference type="EMBL" id="BAAALG010000012">
    <property type="protein sequence ID" value="GAA1109692.1"/>
    <property type="molecule type" value="Genomic_DNA"/>
</dbReference>
<dbReference type="Proteomes" id="UP001501581">
    <property type="component" value="Unassembled WGS sequence"/>
</dbReference>
<feature type="region of interest" description="Disordered" evidence="1">
    <location>
        <begin position="552"/>
        <end position="581"/>
    </location>
</feature>
<dbReference type="InterPro" id="IPR010427">
    <property type="entry name" value="DUF1023"/>
</dbReference>
<evidence type="ECO:0000313" key="4">
    <source>
        <dbReference type="Proteomes" id="UP001501581"/>
    </source>
</evidence>
<feature type="compositionally biased region" description="Basic and acidic residues" evidence="1">
    <location>
        <begin position="566"/>
        <end position="581"/>
    </location>
</feature>
<proteinExistence type="predicted"/>
<name>A0ABN1U1Q6_9ACTN</name>
<dbReference type="InterPro" id="IPR036689">
    <property type="entry name" value="ESAT-6-like_sf"/>
</dbReference>
<dbReference type="SUPFAM" id="SSF53474">
    <property type="entry name" value="alpha/beta-Hydrolases"/>
    <property type="match status" value="1"/>
</dbReference>
<accession>A0ABN1U1Q6</accession>
<dbReference type="InterPro" id="IPR029058">
    <property type="entry name" value="AB_hydrolase_fold"/>
</dbReference>
<gene>
    <name evidence="3" type="ORF">GCM10009668_32670</name>
</gene>
<evidence type="ECO:0000313" key="3">
    <source>
        <dbReference type="EMBL" id="GAA1109692.1"/>
    </source>
</evidence>
<keyword evidence="4" id="KW-1185">Reference proteome</keyword>
<protein>
    <recommendedName>
        <fullName evidence="2">DUF1023 domain-containing protein</fullName>
    </recommendedName>
</protein>
<sequence>MSVITLPADPRTIPALVCDPAAIDAFAADLLTASTQVDDLGTFVAGTAPIATWSGDDAVAYHQQIKPLGERADAMSLALRQVARRSASHAERMQELVTERVDLVSRRGSLVGQLNGLRLSAPMVPADQVADFQADCDALATQIGVFDEDVATWVSGIATEENAMVAAFDGMLSWQQVKARYEGVPDPADAALARKPGADAGPDVVREWWESLSESEQQAILAASPGSVGNLDGIPASVRDEANSTALARDLAMLELLESRDQLTGAEEEHLTNARAARDALERVADRDDPVTGQPVTSQLYIYDPTAFDGDGRVAVVAGDLDTADNVAVITPGLTNDGTKIPGQTSSALNLYEAARADDPSQSTAVVAWMGYDAPDDGDSLGVGFEHMAENGGERLADTFDGINAIRDDDPHLVAVGHSYGSTTTGTAATDEGLDVGDIVLLGSPGPGDSAGHASDLGVGEEHVWVGSNSRDPVADLGDKGWVNKGNVELGLGRDPAEDDFGANRFEAEATDRGDGLNPLNDHSKYFDHDSESLDNLAQILNGDYDDVEQAEHKYDPWYSGPVDPEWDRTPEVEDTRGDES</sequence>
<dbReference type="RefSeq" id="WP_343995909.1">
    <property type="nucleotide sequence ID" value="NZ_BAAALG010000012.1"/>
</dbReference>